<dbReference type="GO" id="GO:0003743">
    <property type="term" value="F:translation initiation factor activity"/>
    <property type="evidence" value="ECO:0007669"/>
    <property type="project" value="UniProtKB-KW"/>
</dbReference>
<evidence type="ECO:0000259" key="7">
    <source>
        <dbReference type="Pfam" id="PF08662"/>
    </source>
</evidence>
<evidence type="ECO:0000256" key="4">
    <source>
        <dbReference type="ARBA" id="ARBA00022917"/>
    </source>
</evidence>
<dbReference type="PANTHER" id="PTHR14068:SF0">
    <property type="entry name" value="EUKARYOTIC TRANSLATION INITIATION FACTOR 3 SUBUNIT B"/>
    <property type="match status" value="1"/>
</dbReference>
<dbReference type="Proteomes" id="UP000436088">
    <property type="component" value="Unassembled WGS sequence"/>
</dbReference>
<feature type="domain" description="Translation initiation factor beta propellor-like" evidence="7">
    <location>
        <begin position="350"/>
        <end position="549"/>
    </location>
</feature>
<dbReference type="PANTHER" id="PTHR14068">
    <property type="entry name" value="EUKARYOTIC TRANSLATION INITIATION FACTOR 3 EIF3 -RELATED"/>
    <property type="match status" value="1"/>
</dbReference>
<dbReference type="GO" id="GO:0005852">
    <property type="term" value="C:eukaryotic translation initiation factor 3 complex"/>
    <property type="evidence" value="ECO:0007669"/>
    <property type="project" value="InterPro"/>
</dbReference>
<feature type="region of interest" description="Disordered" evidence="5">
    <location>
        <begin position="622"/>
        <end position="666"/>
    </location>
</feature>
<evidence type="ECO:0000256" key="2">
    <source>
        <dbReference type="ARBA" id="ARBA00022540"/>
    </source>
</evidence>
<evidence type="ECO:0000313" key="9">
    <source>
        <dbReference type="Proteomes" id="UP000436088"/>
    </source>
</evidence>
<dbReference type="AlphaFoldDB" id="A0A6A3AWN8"/>
<reference evidence="8" key="1">
    <citation type="submission" date="2019-09" db="EMBL/GenBank/DDBJ databases">
        <title>Draft genome information of white flower Hibiscus syriacus.</title>
        <authorList>
            <person name="Kim Y.-M."/>
        </authorList>
    </citation>
    <scope>NUCLEOTIDE SEQUENCE [LARGE SCALE GENOMIC DNA]</scope>
    <source>
        <strain evidence="8">YM2019G1</strain>
    </source>
</reference>
<dbReference type="SUPFAM" id="SSF82171">
    <property type="entry name" value="DPP6 N-terminal domain-like"/>
    <property type="match status" value="1"/>
</dbReference>
<dbReference type="InterPro" id="IPR013103">
    <property type="entry name" value="RVT_2"/>
</dbReference>
<comment type="caution">
    <text evidence="8">The sequence shown here is derived from an EMBL/GenBank/DDBJ whole genome shotgun (WGS) entry which is preliminary data.</text>
</comment>
<sequence>MKEEIQALESIQLWSVVYLPKDKKPISCKWVFRLKYKASREVERFNARLVAKGYNQRECVDFVDTVMHKRECREEVRLEERDLGIIKEGLGIEEEELGIEAREGHMINLPDELELAEWIQEELEQSDSEGQYLQKKEMINRVVFDKLPTPNTKEPETLVSDVCPGTSETACHQHSQSWHAEQSHFGNPEIKLPSSASLSNPHTLELHDSQCQVISRQSQDSLVDPYRFKAAHTFPNPDADGAAAEDDDPYKFRLLLIGINLKDALVEIDKIIGKEEKYFAKLGKNMIYVYEIETFSLIDKKSFKVENVVDFNWSPIDLIIALFVPELGGGNQPARVNIVQIHGKEELRQKNIFSISDNKMYWQNNCEYLAVQADRYTKTKKSTYTGFELLRIKERDIPIEVLELDNKNDKIIAFPWEPNGPRFSVIYGDNPRPDISFYSMRSTHNLGCVAKLTTLKGKQTNSIFWSSGGRFIVFAGLKGFNGQLEFFNVDEIETMATVEHFMATDVEWDSTGRYVATLVTSVHEMENSFNIWSFNGKLLYRILKDHFFHFLWRLRPPSFLTPEKEEVITKNMKKYNKKYAAEDQDVSMILSEQDRVKRRMLKEEWEKWVSKWRWSHEEEQMERHNLRDGEASDEEEEITDDGGTRYKGDRSLRARVPQDDASTKNDNYGVEEMTFLKEDEIFQLKIPISVSRAKFEQQGDKFKIKQVDSRKKNKLKKVEERMLRWGGHDNTKVTVLVTIVIRNMFTPIEIRADADYNSRLLYGGNVMHKRECREEVRLEERDLGIIKEGLGIEEEELGIEAREGHMINLPDELEQAEWIQEELEQSESEGQYLQKKEIINRVVRIYTFSPVAKLATVRSVIAFATQFGWLLFQMDIYNAFLQSDLVEDVYMELPREFYSQGVLVMRSKERIIMSLRKYVMEFIEDTGL</sequence>
<organism evidence="8 9">
    <name type="scientific">Hibiscus syriacus</name>
    <name type="common">Rose of Sharon</name>
    <dbReference type="NCBI Taxonomy" id="106335"/>
    <lineage>
        <taxon>Eukaryota</taxon>
        <taxon>Viridiplantae</taxon>
        <taxon>Streptophyta</taxon>
        <taxon>Embryophyta</taxon>
        <taxon>Tracheophyta</taxon>
        <taxon>Spermatophyta</taxon>
        <taxon>Magnoliopsida</taxon>
        <taxon>eudicotyledons</taxon>
        <taxon>Gunneridae</taxon>
        <taxon>Pentapetalae</taxon>
        <taxon>rosids</taxon>
        <taxon>malvids</taxon>
        <taxon>Malvales</taxon>
        <taxon>Malvaceae</taxon>
        <taxon>Malvoideae</taxon>
        <taxon>Hibiscus</taxon>
    </lineage>
</organism>
<dbReference type="Pfam" id="PF08662">
    <property type="entry name" value="eIF2A"/>
    <property type="match status" value="1"/>
</dbReference>
<keyword evidence="3" id="KW-0694">RNA-binding</keyword>
<protein>
    <submittedName>
        <fullName evidence="8">Eukaryotic translation initiation factor 3 subunit B</fullName>
    </submittedName>
</protein>
<dbReference type="InterPro" id="IPR013979">
    <property type="entry name" value="TIF_beta_prop-like"/>
</dbReference>
<evidence type="ECO:0000313" key="8">
    <source>
        <dbReference type="EMBL" id="KAE8709180.1"/>
    </source>
</evidence>
<accession>A0A6A3AWN8</accession>
<dbReference type="FunFam" id="2.130.10.10:FF:000286">
    <property type="entry name" value="Eukaryotic translation initiation factor 3 subunit B"/>
    <property type="match status" value="1"/>
</dbReference>
<keyword evidence="1" id="KW-0963">Cytoplasm</keyword>
<name>A0A6A3AWN8_HIBSY</name>
<feature type="compositionally biased region" description="Acidic residues" evidence="5">
    <location>
        <begin position="631"/>
        <end position="640"/>
    </location>
</feature>
<feature type="domain" description="Reverse transcriptase Ty1/copia-type" evidence="6">
    <location>
        <begin position="13"/>
        <end position="66"/>
    </location>
</feature>
<evidence type="ECO:0000259" key="6">
    <source>
        <dbReference type="Pfam" id="PF07727"/>
    </source>
</evidence>
<keyword evidence="2 8" id="KW-0396">Initiation factor</keyword>
<proteinExistence type="predicted"/>
<dbReference type="GO" id="GO:0003723">
    <property type="term" value="F:RNA binding"/>
    <property type="evidence" value="ECO:0007669"/>
    <property type="project" value="UniProtKB-KW"/>
</dbReference>
<dbReference type="GO" id="GO:0031369">
    <property type="term" value="F:translation initiation factor binding"/>
    <property type="evidence" value="ECO:0007669"/>
    <property type="project" value="InterPro"/>
</dbReference>
<evidence type="ECO:0000256" key="3">
    <source>
        <dbReference type="ARBA" id="ARBA00022884"/>
    </source>
</evidence>
<gene>
    <name evidence="8" type="ORF">F3Y22_tig00110332pilonHSYRG01053</name>
</gene>
<keyword evidence="9" id="KW-1185">Reference proteome</keyword>
<evidence type="ECO:0000256" key="1">
    <source>
        <dbReference type="ARBA" id="ARBA00022490"/>
    </source>
</evidence>
<evidence type="ECO:0000256" key="5">
    <source>
        <dbReference type="SAM" id="MobiDB-lite"/>
    </source>
</evidence>
<keyword evidence="4" id="KW-0648">Protein biosynthesis</keyword>
<dbReference type="InterPro" id="IPR011400">
    <property type="entry name" value="EIF3B"/>
</dbReference>
<feature type="domain" description="Reverse transcriptase Ty1/copia-type" evidence="6">
    <location>
        <begin position="847"/>
        <end position="898"/>
    </location>
</feature>
<feature type="compositionally biased region" description="Basic and acidic residues" evidence="5">
    <location>
        <begin position="642"/>
        <end position="663"/>
    </location>
</feature>
<dbReference type="Pfam" id="PF07727">
    <property type="entry name" value="RVT_2"/>
    <property type="match status" value="2"/>
</dbReference>
<dbReference type="EMBL" id="VEPZ02000937">
    <property type="protein sequence ID" value="KAE8709180.1"/>
    <property type="molecule type" value="Genomic_DNA"/>
</dbReference>